<dbReference type="AlphaFoldDB" id="A0AAJ0G4H4"/>
<accession>A0AAJ0G4H4</accession>
<dbReference type="PANTHER" id="PTHR42037:SF1">
    <property type="match status" value="1"/>
</dbReference>
<evidence type="ECO:0000313" key="2">
    <source>
        <dbReference type="Proteomes" id="UP001271007"/>
    </source>
</evidence>
<name>A0AAJ0G4H4_9PEZI</name>
<organism evidence="1 2">
    <name type="scientific">Extremus antarcticus</name>
    <dbReference type="NCBI Taxonomy" id="702011"/>
    <lineage>
        <taxon>Eukaryota</taxon>
        <taxon>Fungi</taxon>
        <taxon>Dikarya</taxon>
        <taxon>Ascomycota</taxon>
        <taxon>Pezizomycotina</taxon>
        <taxon>Dothideomycetes</taxon>
        <taxon>Dothideomycetidae</taxon>
        <taxon>Mycosphaerellales</taxon>
        <taxon>Extremaceae</taxon>
        <taxon>Extremus</taxon>
    </lineage>
</organism>
<protein>
    <submittedName>
        <fullName evidence="1">Uncharacterized protein</fullName>
    </submittedName>
</protein>
<keyword evidence="2" id="KW-1185">Reference proteome</keyword>
<dbReference type="InterPro" id="IPR027796">
    <property type="entry name" value="OTT_1508_deam-like"/>
</dbReference>
<gene>
    <name evidence="1" type="ORF">LTR09_011369</name>
</gene>
<comment type="caution">
    <text evidence="1">The sequence shown here is derived from an EMBL/GenBank/DDBJ whole genome shotgun (WGS) entry which is preliminary data.</text>
</comment>
<reference evidence="1" key="1">
    <citation type="submission" date="2023-04" db="EMBL/GenBank/DDBJ databases">
        <title>Black Yeasts Isolated from many extreme environments.</title>
        <authorList>
            <person name="Coleine C."/>
            <person name="Stajich J.E."/>
            <person name="Selbmann L."/>
        </authorList>
    </citation>
    <scope>NUCLEOTIDE SEQUENCE</scope>
    <source>
        <strain evidence="1">CCFEE 5312</strain>
    </source>
</reference>
<dbReference type="PANTHER" id="PTHR42037">
    <property type="match status" value="1"/>
</dbReference>
<evidence type="ECO:0000313" key="1">
    <source>
        <dbReference type="EMBL" id="KAK3047167.1"/>
    </source>
</evidence>
<dbReference type="EMBL" id="JAWDJX010000066">
    <property type="protein sequence ID" value="KAK3047167.1"/>
    <property type="molecule type" value="Genomic_DNA"/>
</dbReference>
<proteinExistence type="predicted"/>
<sequence length="462" mass="53103">MSSSPSHDDADNLSAFSAPTAYTATERANAKLLNRFYEPLHLLAVLNADRGPGEVDLPSAPQSREFRLTLRRSLDDLAWLCDHRHGGETVSAVAVQDLPEGPKFWLVSKHEASFEHLKWVLRELSAVGHSNDEEVKLATRRIAEQSITLSKDKVRRYKKALKLALAKVKENQTTSGPMRAEQFVDREYCLHEVEAITSITDLLELCQACKNFNCWRTLIEVLRWNNLQETRSPWASIWHFVGRLGCWFAKCENLVLTAQQLPRLFENAGCEFLVLPTERNIPVNKSNVNLESALKRMLPVNQQSGVPKLYEQLTDMRLFSIPDAFSENFTNDRLMGRVHAEVFLLEHFYFNEFRPWVREKYIGCSKPSCYCCSLYFRFHPGNFVLRPAHNNVYVGWIPPLMTRLDEPRERKHNLDIMNQINAYIRRDIREEIEMRMPRRGKGADSTSGIDTLLIPSAVATVI</sequence>
<dbReference type="Proteomes" id="UP001271007">
    <property type="component" value="Unassembled WGS sequence"/>
</dbReference>
<dbReference type="Pfam" id="PF14441">
    <property type="entry name" value="OTT_1508_deam"/>
    <property type="match status" value="1"/>
</dbReference>